<dbReference type="AlphaFoldDB" id="A0AAV5NBV5"/>
<feature type="region of interest" description="Disordered" evidence="1">
    <location>
        <begin position="35"/>
        <end position="76"/>
    </location>
</feature>
<gene>
    <name evidence="2" type="ORF">GCM10007867_03750</name>
</gene>
<reference evidence="3" key="1">
    <citation type="journal article" date="2019" name="Int. J. Syst. Evol. Microbiol.">
        <title>The Global Catalogue of Microorganisms (GCM) 10K type strain sequencing project: providing services to taxonomists for standard genome sequencing and annotation.</title>
        <authorList>
            <consortium name="The Broad Institute Genomics Platform"/>
            <consortium name="The Broad Institute Genome Sequencing Center for Infectious Disease"/>
            <person name="Wu L."/>
            <person name="Ma J."/>
        </authorList>
    </citation>
    <scope>NUCLEOTIDE SEQUENCE [LARGE SCALE GENOMIC DNA]</scope>
    <source>
        <strain evidence="3">NBRC 3267</strain>
    </source>
</reference>
<keyword evidence="3" id="KW-1185">Reference proteome</keyword>
<dbReference type="EMBL" id="BSNU01000001">
    <property type="protein sequence ID" value="GLQ61530.1"/>
    <property type="molecule type" value="Genomic_DNA"/>
</dbReference>
<protein>
    <submittedName>
        <fullName evidence="2">Uncharacterized protein</fullName>
    </submittedName>
</protein>
<comment type="caution">
    <text evidence="2">The sequence shown here is derived from an EMBL/GenBank/DDBJ whole genome shotgun (WGS) entry which is preliminary data.</text>
</comment>
<name>A0AAV5NBV5_9PROT</name>
<proteinExistence type="predicted"/>
<evidence type="ECO:0000313" key="3">
    <source>
        <dbReference type="Proteomes" id="UP001156614"/>
    </source>
</evidence>
<dbReference type="Proteomes" id="UP001156614">
    <property type="component" value="Unassembled WGS sequence"/>
</dbReference>
<accession>A0AAV5NBV5</accession>
<feature type="compositionally biased region" description="Low complexity" evidence="1">
    <location>
        <begin position="43"/>
        <end position="52"/>
    </location>
</feature>
<dbReference type="RefSeq" id="WP_099212561.1">
    <property type="nucleotide sequence ID" value="NZ_BEWM01000003.1"/>
</dbReference>
<sequence>MSTANLAILGAMLLVGVASALGLYKAGGKSQKADTAEQDVKDAQSQVAQQQEMEQRGAEAPQTVDEFLNALDKGRG</sequence>
<organism evidence="2 3">
    <name type="scientific">Gluconobacter cerinus</name>
    <dbReference type="NCBI Taxonomy" id="38307"/>
    <lineage>
        <taxon>Bacteria</taxon>
        <taxon>Pseudomonadati</taxon>
        <taxon>Pseudomonadota</taxon>
        <taxon>Alphaproteobacteria</taxon>
        <taxon>Acetobacterales</taxon>
        <taxon>Acetobacteraceae</taxon>
        <taxon>Gluconobacter</taxon>
    </lineage>
</organism>
<evidence type="ECO:0000313" key="2">
    <source>
        <dbReference type="EMBL" id="GLQ61530.1"/>
    </source>
</evidence>
<evidence type="ECO:0000256" key="1">
    <source>
        <dbReference type="SAM" id="MobiDB-lite"/>
    </source>
</evidence>